<keyword evidence="2" id="KW-0238">DNA-binding</keyword>
<dbReference type="InterPro" id="IPR011991">
    <property type="entry name" value="ArsR-like_HTH"/>
</dbReference>
<dbReference type="Proteomes" id="UP000254051">
    <property type="component" value="Unassembled WGS sequence"/>
</dbReference>
<dbReference type="GO" id="GO:0003677">
    <property type="term" value="F:DNA binding"/>
    <property type="evidence" value="ECO:0007669"/>
    <property type="project" value="UniProtKB-KW"/>
</dbReference>
<dbReference type="EMBL" id="UHJJ01000002">
    <property type="protein sequence ID" value="SUQ12939.1"/>
    <property type="molecule type" value="Genomic_DNA"/>
</dbReference>
<evidence type="ECO:0000313" key="6">
    <source>
        <dbReference type="Proteomes" id="UP000254051"/>
    </source>
</evidence>
<gene>
    <name evidence="5" type="ORF">SAMN05216529_102155</name>
</gene>
<organism evidence="5 6">
    <name type="scientific">Faecalicatena contorta</name>
    <dbReference type="NCBI Taxonomy" id="39482"/>
    <lineage>
        <taxon>Bacteria</taxon>
        <taxon>Bacillati</taxon>
        <taxon>Bacillota</taxon>
        <taxon>Clostridia</taxon>
        <taxon>Lachnospirales</taxon>
        <taxon>Lachnospiraceae</taxon>
        <taxon>Faecalicatena</taxon>
    </lineage>
</organism>
<dbReference type="OrthoDB" id="9798835at2"/>
<evidence type="ECO:0000256" key="1">
    <source>
        <dbReference type="ARBA" id="ARBA00023015"/>
    </source>
</evidence>
<keyword evidence="1" id="KW-0805">Transcription regulation</keyword>
<proteinExistence type="predicted"/>
<name>A0A316A196_9FIRM</name>
<dbReference type="RefSeq" id="WP_109708953.1">
    <property type="nucleotide sequence ID" value="NZ_QGDS01000002.1"/>
</dbReference>
<dbReference type="CDD" id="cd00090">
    <property type="entry name" value="HTH_ARSR"/>
    <property type="match status" value="1"/>
</dbReference>
<dbReference type="InterPro" id="IPR036388">
    <property type="entry name" value="WH-like_DNA-bd_sf"/>
</dbReference>
<dbReference type="GO" id="GO:0003700">
    <property type="term" value="F:DNA-binding transcription factor activity"/>
    <property type="evidence" value="ECO:0007669"/>
    <property type="project" value="InterPro"/>
</dbReference>
<dbReference type="PANTHER" id="PTHR33154">
    <property type="entry name" value="TRANSCRIPTIONAL REGULATOR, ARSR FAMILY"/>
    <property type="match status" value="1"/>
</dbReference>
<dbReference type="Pfam" id="PF01022">
    <property type="entry name" value="HTH_5"/>
    <property type="match status" value="1"/>
</dbReference>
<dbReference type="PANTHER" id="PTHR33154:SF18">
    <property type="entry name" value="ARSENICAL RESISTANCE OPERON REPRESSOR"/>
    <property type="match status" value="1"/>
</dbReference>
<evidence type="ECO:0000256" key="3">
    <source>
        <dbReference type="ARBA" id="ARBA00023163"/>
    </source>
</evidence>
<accession>A0A316A196</accession>
<protein>
    <submittedName>
        <fullName evidence="5">ArsR family transcriptional regulator</fullName>
    </submittedName>
</protein>
<dbReference type="PROSITE" id="PS50987">
    <property type="entry name" value="HTH_ARSR_2"/>
    <property type="match status" value="1"/>
</dbReference>
<dbReference type="NCBIfam" id="NF033788">
    <property type="entry name" value="HTH_metalloreg"/>
    <property type="match status" value="1"/>
</dbReference>
<dbReference type="SMART" id="SM00418">
    <property type="entry name" value="HTH_ARSR"/>
    <property type="match status" value="1"/>
</dbReference>
<dbReference type="SUPFAM" id="SSF46785">
    <property type="entry name" value="Winged helix' DNA-binding domain"/>
    <property type="match status" value="1"/>
</dbReference>
<reference evidence="6" key="1">
    <citation type="submission" date="2017-07" db="EMBL/GenBank/DDBJ databases">
        <authorList>
            <person name="Varghese N."/>
            <person name="Submissions S."/>
        </authorList>
    </citation>
    <scope>NUCLEOTIDE SEQUENCE [LARGE SCALE GENOMIC DNA]</scope>
    <source>
        <strain evidence="6">NLAE-zl-C134</strain>
    </source>
</reference>
<dbReference type="InterPro" id="IPR001845">
    <property type="entry name" value="HTH_ArsR_DNA-bd_dom"/>
</dbReference>
<keyword evidence="6" id="KW-1185">Reference proteome</keyword>
<evidence type="ECO:0000256" key="2">
    <source>
        <dbReference type="ARBA" id="ARBA00023125"/>
    </source>
</evidence>
<dbReference type="PRINTS" id="PR00778">
    <property type="entry name" value="HTHARSR"/>
</dbReference>
<sequence>MSNKYAENVGLFKALADTNRLMIVDMLSCGELCACKILEKFHITQPTLSHHMKILCDCGLVNGRKEGKWMYYSLNSEKVQDFKNFLCAITIDKEDCICKEGECNCGKK</sequence>
<evidence type="ECO:0000313" key="5">
    <source>
        <dbReference type="EMBL" id="SUQ12939.1"/>
    </source>
</evidence>
<feature type="domain" description="HTH arsR-type" evidence="4">
    <location>
        <begin position="1"/>
        <end position="94"/>
    </location>
</feature>
<evidence type="ECO:0000259" key="4">
    <source>
        <dbReference type="PROSITE" id="PS50987"/>
    </source>
</evidence>
<keyword evidence="3" id="KW-0804">Transcription</keyword>
<dbReference type="InterPro" id="IPR051081">
    <property type="entry name" value="HTH_MetalResp_TranReg"/>
</dbReference>
<dbReference type="InterPro" id="IPR036390">
    <property type="entry name" value="WH_DNA-bd_sf"/>
</dbReference>
<dbReference type="AlphaFoldDB" id="A0A316A196"/>
<dbReference type="Gene3D" id="1.10.10.10">
    <property type="entry name" value="Winged helix-like DNA-binding domain superfamily/Winged helix DNA-binding domain"/>
    <property type="match status" value="1"/>
</dbReference>